<dbReference type="GO" id="GO:0003700">
    <property type="term" value="F:DNA-binding transcription factor activity"/>
    <property type="evidence" value="ECO:0007669"/>
    <property type="project" value="InterPro"/>
</dbReference>
<reference evidence="8" key="1">
    <citation type="submission" date="2019-09" db="EMBL/GenBank/DDBJ databases">
        <title>Draft genome information of white flower Hibiscus syriacus.</title>
        <authorList>
            <person name="Kim Y.-M."/>
        </authorList>
    </citation>
    <scope>NUCLEOTIDE SEQUENCE [LARGE SCALE GENOMIC DNA]</scope>
    <source>
        <strain evidence="8">YM2019G1</strain>
    </source>
</reference>
<keyword evidence="2" id="KW-0805">Transcription regulation</keyword>
<dbReference type="PANTHER" id="PTHR43952">
    <property type="entry name" value="MYB FAMILY TRANSCRIPTION FACTOR-RELATED"/>
    <property type="match status" value="1"/>
</dbReference>
<evidence type="ECO:0000313" key="9">
    <source>
        <dbReference type="Proteomes" id="UP000436088"/>
    </source>
</evidence>
<evidence type="ECO:0000256" key="5">
    <source>
        <dbReference type="SAM" id="MobiDB-lite"/>
    </source>
</evidence>
<dbReference type="Proteomes" id="UP000436088">
    <property type="component" value="Unassembled WGS sequence"/>
</dbReference>
<evidence type="ECO:0000259" key="7">
    <source>
        <dbReference type="PROSITE" id="PS51293"/>
    </source>
</evidence>
<dbReference type="FunFam" id="1.10.10.60:FF:000154">
    <property type="entry name" value="Transcription factor SRM1"/>
    <property type="match status" value="1"/>
</dbReference>
<keyword evidence="4" id="KW-0539">Nucleus</keyword>
<evidence type="ECO:0000259" key="6">
    <source>
        <dbReference type="PROSITE" id="PS50090"/>
    </source>
</evidence>
<evidence type="ECO:0000256" key="3">
    <source>
        <dbReference type="ARBA" id="ARBA00023163"/>
    </source>
</evidence>
<dbReference type="PROSITE" id="PS50090">
    <property type="entry name" value="MYB_LIKE"/>
    <property type="match status" value="1"/>
</dbReference>
<sequence>MSVNEPGNSSKWSRDQDKAFENAIATYPEDCSDWWEKIAAAVPGKTLEEIKEHYEILVEDVNRIESGCVPLPPYDSDGPAGHDSGEGTGKKGTSKCRAE</sequence>
<feature type="domain" description="SANT" evidence="7">
    <location>
        <begin position="9"/>
        <end position="62"/>
    </location>
</feature>
<feature type="domain" description="Myb-like" evidence="6">
    <location>
        <begin position="4"/>
        <end position="58"/>
    </location>
</feature>
<dbReference type="InterPro" id="IPR017884">
    <property type="entry name" value="SANT_dom"/>
</dbReference>
<evidence type="ECO:0000256" key="1">
    <source>
        <dbReference type="ARBA" id="ARBA00004123"/>
    </source>
</evidence>
<name>A0A6A2ZIG3_HIBSY</name>
<dbReference type="PROSITE" id="PS51293">
    <property type="entry name" value="SANT"/>
    <property type="match status" value="1"/>
</dbReference>
<keyword evidence="9" id="KW-1185">Reference proteome</keyword>
<dbReference type="GO" id="GO:0005634">
    <property type="term" value="C:nucleus"/>
    <property type="evidence" value="ECO:0007669"/>
    <property type="project" value="UniProtKB-SubCell"/>
</dbReference>
<proteinExistence type="predicted"/>
<dbReference type="CDD" id="cd00167">
    <property type="entry name" value="SANT"/>
    <property type="match status" value="1"/>
</dbReference>
<evidence type="ECO:0000256" key="2">
    <source>
        <dbReference type="ARBA" id="ARBA00023015"/>
    </source>
</evidence>
<comment type="subcellular location">
    <subcellularLocation>
        <location evidence="1">Nucleus</location>
    </subcellularLocation>
</comment>
<protein>
    <submittedName>
        <fullName evidence="8">Transcription factor RADIALIS</fullName>
    </submittedName>
</protein>
<gene>
    <name evidence="8" type="ORF">F3Y22_tig00110890pilonHSYRG01496</name>
</gene>
<dbReference type="Pfam" id="PF00249">
    <property type="entry name" value="Myb_DNA-binding"/>
    <property type="match status" value="1"/>
</dbReference>
<dbReference type="InterPro" id="IPR001005">
    <property type="entry name" value="SANT/Myb"/>
</dbReference>
<dbReference type="InterPro" id="IPR009057">
    <property type="entry name" value="Homeodomain-like_sf"/>
</dbReference>
<comment type="caution">
    <text evidence="8">The sequence shown here is derived from an EMBL/GenBank/DDBJ whole genome shotgun (WGS) entry which is preliminary data.</text>
</comment>
<keyword evidence="3" id="KW-0804">Transcription</keyword>
<feature type="region of interest" description="Disordered" evidence="5">
    <location>
        <begin position="67"/>
        <end position="99"/>
    </location>
</feature>
<dbReference type="Gene3D" id="1.10.10.60">
    <property type="entry name" value="Homeodomain-like"/>
    <property type="match status" value="1"/>
</dbReference>
<dbReference type="AlphaFoldDB" id="A0A6A2ZIG3"/>
<accession>A0A6A2ZIG3</accession>
<organism evidence="8 9">
    <name type="scientific">Hibiscus syriacus</name>
    <name type="common">Rose of Sharon</name>
    <dbReference type="NCBI Taxonomy" id="106335"/>
    <lineage>
        <taxon>Eukaryota</taxon>
        <taxon>Viridiplantae</taxon>
        <taxon>Streptophyta</taxon>
        <taxon>Embryophyta</taxon>
        <taxon>Tracheophyta</taxon>
        <taxon>Spermatophyta</taxon>
        <taxon>Magnoliopsida</taxon>
        <taxon>eudicotyledons</taxon>
        <taxon>Gunneridae</taxon>
        <taxon>Pentapetalae</taxon>
        <taxon>rosids</taxon>
        <taxon>malvids</taxon>
        <taxon>Malvales</taxon>
        <taxon>Malvaceae</taxon>
        <taxon>Malvoideae</taxon>
        <taxon>Hibiscus</taxon>
    </lineage>
</organism>
<evidence type="ECO:0000256" key="4">
    <source>
        <dbReference type="ARBA" id="ARBA00023242"/>
    </source>
</evidence>
<evidence type="ECO:0000313" key="8">
    <source>
        <dbReference type="EMBL" id="KAE8691463.1"/>
    </source>
</evidence>
<dbReference type="InterPro" id="IPR044636">
    <property type="entry name" value="RADIALIS-like"/>
</dbReference>
<dbReference type="EMBL" id="VEPZ02001149">
    <property type="protein sequence ID" value="KAE8691463.1"/>
    <property type="molecule type" value="Genomic_DNA"/>
</dbReference>
<dbReference type="SMART" id="SM00717">
    <property type="entry name" value="SANT"/>
    <property type="match status" value="1"/>
</dbReference>
<dbReference type="PANTHER" id="PTHR43952:SF13">
    <property type="entry name" value="OS05G0567600 PROTEIN"/>
    <property type="match status" value="1"/>
</dbReference>
<dbReference type="SUPFAM" id="SSF46689">
    <property type="entry name" value="Homeodomain-like"/>
    <property type="match status" value="1"/>
</dbReference>